<keyword evidence="2" id="KW-1185">Reference proteome</keyword>
<evidence type="ECO:0000313" key="1">
    <source>
        <dbReference type="EMBL" id="MET3658468.1"/>
    </source>
</evidence>
<gene>
    <name evidence="1" type="ORF">ABIC55_003585</name>
</gene>
<dbReference type="RefSeq" id="WP_354314103.1">
    <property type="nucleotide sequence ID" value="NZ_JBEPME010000005.1"/>
</dbReference>
<reference evidence="1 2" key="1">
    <citation type="submission" date="2024-06" db="EMBL/GenBank/DDBJ databases">
        <title>Sorghum-associated microbial communities from plants grown in Nebraska, USA.</title>
        <authorList>
            <person name="Schachtman D."/>
        </authorList>
    </citation>
    <scope>NUCLEOTIDE SEQUENCE [LARGE SCALE GENOMIC DNA]</scope>
    <source>
        <strain evidence="1 2">1288</strain>
    </source>
</reference>
<dbReference type="EMBL" id="JBEPME010000005">
    <property type="protein sequence ID" value="MET3658468.1"/>
    <property type="molecule type" value="Genomic_DNA"/>
</dbReference>
<proteinExistence type="predicted"/>
<organism evidence="1 2">
    <name type="scientific">Sporosarcina psychrophila</name>
    <name type="common">Bacillus psychrophilus</name>
    <dbReference type="NCBI Taxonomy" id="1476"/>
    <lineage>
        <taxon>Bacteria</taxon>
        <taxon>Bacillati</taxon>
        <taxon>Bacillota</taxon>
        <taxon>Bacilli</taxon>
        <taxon>Bacillales</taxon>
        <taxon>Caryophanaceae</taxon>
        <taxon>Sporosarcina</taxon>
    </lineage>
</organism>
<name>A0ABV2KBK3_SPOPS</name>
<comment type="caution">
    <text evidence="1">The sequence shown here is derived from an EMBL/GenBank/DDBJ whole genome shotgun (WGS) entry which is preliminary data.</text>
</comment>
<sequence>MNHEIKPVATFNDLVNVAGYGNHLFAVEAYYYEYYYEPDAELTEVVYDLTCVYGDSGYIIGDQSDVTLACKAGKADVFLQAYKPAPSAEVMPSWMRGINFAIGNGGIDMAKPTKVAKVKVPTKRQRIDALLDERNDVGSTDGFVPTQDAEYKQRRHDEIDAKLKELTAG</sequence>
<dbReference type="Proteomes" id="UP001549104">
    <property type="component" value="Unassembled WGS sequence"/>
</dbReference>
<evidence type="ECO:0000313" key="2">
    <source>
        <dbReference type="Proteomes" id="UP001549104"/>
    </source>
</evidence>
<protein>
    <submittedName>
        <fullName evidence="1">Uncharacterized protein</fullName>
    </submittedName>
</protein>
<accession>A0ABV2KBK3</accession>